<accession>A0A218UVH4</accession>
<dbReference type="InterPro" id="IPR029174">
    <property type="entry name" value="DUF4637"/>
</dbReference>
<dbReference type="AlphaFoldDB" id="A0A218UVH4"/>
<dbReference type="Proteomes" id="UP000197619">
    <property type="component" value="Unassembled WGS sequence"/>
</dbReference>
<proteinExistence type="predicted"/>
<feature type="domain" description="DUF4637" evidence="2">
    <location>
        <begin position="152"/>
        <end position="186"/>
    </location>
</feature>
<reference evidence="3 4" key="1">
    <citation type="submission" date="2017-05" db="EMBL/GenBank/DDBJ databases">
        <title>Genome of assembly of the Bengalese finch, Lonchura striata domestica.</title>
        <authorList>
            <person name="Colquitt B.M."/>
            <person name="Brainard M.S."/>
        </authorList>
    </citation>
    <scope>NUCLEOTIDE SEQUENCE [LARGE SCALE GENOMIC DNA]</scope>
    <source>
        <strain evidence="3">White83orange57</strain>
    </source>
</reference>
<organism evidence="3 4">
    <name type="scientific">Lonchura striata</name>
    <name type="common">white-rumped munia</name>
    <dbReference type="NCBI Taxonomy" id="40157"/>
    <lineage>
        <taxon>Eukaryota</taxon>
        <taxon>Metazoa</taxon>
        <taxon>Chordata</taxon>
        <taxon>Craniata</taxon>
        <taxon>Vertebrata</taxon>
        <taxon>Euteleostomi</taxon>
        <taxon>Archelosauria</taxon>
        <taxon>Archosauria</taxon>
        <taxon>Dinosauria</taxon>
        <taxon>Saurischia</taxon>
        <taxon>Theropoda</taxon>
        <taxon>Coelurosauria</taxon>
        <taxon>Aves</taxon>
        <taxon>Neognathae</taxon>
        <taxon>Neoaves</taxon>
        <taxon>Telluraves</taxon>
        <taxon>Australaves</taxon>
        <taxon>Passeriformes</taxon>
        <taxon>Passeroidea</taxon>
        <taxon>Estrildidae</taxon>
        <taxon>Estrildinae</taxon>
        <taxon>Lonchura</taxon>
    </lineage>
</organism>
<name>A0A218UVH4_9PASE</name>
<sequence>MESGCSVISTELLCAWDPLRSVKQQIQTSPSTTQQSRGFQTQTSASSYAGAAGMTDKMSRHKGKKELTEESTGEGKHGRKKRERLFKKRFSRLSLFSGSPKKKLSARAEAVPSLCGLSAQGSSPLAEEKRRRRHGRGGGQEEPRWPAQPAAPRRCRGMCPGCEILLCRPCGTLHSQAFIAHSLLDHYDSAALPR</sequence>
<feature type="region of interest" description="Disordered" evidence="1">
    <location>
        <begin position="25"/>
        <end position="84"/>
    </location>
</feature>
<feature type="compositionally biased region" description="Polar residues" evidence="1">
    <location>
        <begin position="37"/>
        <end position="47"/>
    </location>
</feature>
<keyword evidence="4" id="KW-1185">Reference proteome</keyword>
<evidence type="ECO:0000259" key="2">
    <source>
        <dbReference type="Pfam" id="PF15470"/>
    </source>
</evidence>
<dbReference type="EMBL" id="MUZQ01000121">
    <property type="protein sequence ID" value="OWK57626.1"/>
    <property type="molecule type" value="Genomic_DNA"/>
</dbReference>
<comment type="caution">
    <text evidence="3">The sequence shown here is derived from an EMBL/GenBank/DDBJ whole genome shotgun (WGS) entry which is preliminary data.</text>
</comment>
<protein>
    <recommendedName>
        <fullName evidence="2">DUF4637 domain-containing protein</fullName>
    </recommendedName>
</protein>
<evidence type="ECO:0000256" key="1">
    <source>
        <dbReference type="SAM" id="MobiDB-lite"/>
    </source>
</evidence>
<feature type="compositionally biased region" description="Basic and acidic residues" evidence="1">
    <location>
        <begin position="65"/>
        <end position="76"/>
    </location>
</feature>
<evidence type="ECO:0000313" key="4">
    <source>
        <dbReference type="Proteomes" id="UP000197619"/>
    </source>
</evidence>
<feature type="region of interest" description="Disordered" evidence="1">
    <location>
        <begin position="117"/>
        <end position="150"/>
    </location>
</feature>
<gene>
    <name evidence="3" type="ORF">RLOC_00002725</name>
</gene>
<dbReference type="Pfam" id="PF15470">
    <property type="entry name" value="DUF4637"/>
    <property type="match status" value="1"/>
</dbReference>
<feature type="compositionally biased region" description="Low complexity" evidence="1">
    <location>
        <begin position="25"/>
        <end position="36"/>
    </location>
</feature>
<evidence type="ECO:0000313" key="3">
    <source>
        <dbReference type="EMBL" id="OWK57626.1"/>
    </source>
</evidence>